<keyword evidence="2" id="KW-0732">Signal</keyword>
<protein>
    <recommendedName>
        <fullName evidence="5">TrbC/VIRB2 family</fullName>
    </recommendedName>
</protein>
<geneLocation type="plasmid" evidence="3">
    <name>unnamed</name>
</geneLocation>
<accession>A0A3G8WJY7</accession>
<keyword evidence="3" id="KW-0614">Plasmid</keyword>
<feature type="signal peptide" evidence="2">
    <location>
        <begin position="1"/>
        <end position="22"/>
    </location>
</feature>
<evidence type="ECO:0000256" key="1">
    <source>
        <dbReference type="SAM" id="Phobius"/>
    </source>
</evidence>
<dbReference type="AlphaFoldDB" id="A0A3G8WJY7"/>
<gene>
    <name evidence="3" type="ORF">EIH08_12400</name>
</gene>
<keyword evidence="1" id="KW-0812">Transmembrane</keyword>
<keyword evidence="1" id="KW-0472">Membrane</keyword>
<dbReference type="Proteomes" id="UP000282297">
    <property type="component" value="Plasmid unnamed"/>
</dbReference>
<keyword evidence="1" id="KW-1133">Transmembrane helix</keyword>
<organism evidence="3 4">
    <name type="scientific">Chryseobacterium taklimakanense</name>
    <dbReference type="NCBI Taxonomy" id="536441"/>
    <lineage>
        <taxon>Bacteria</taxon>
        <taxon>Pseudomonadati</taxon>
        <taxon>Bacteroidota</taxon>
        <taxon>Flavobacteriia</taxon>
        <taxon>Flavobacteriales</taxon>
        <taxon>Weeksellaceae</taxon>
        <taxon>Chryseobacterium group</taxon>
        <taxon>Chryseobacterium</taxon>
    </lineage>
</organism>
<evidence type="ECO:0000313" key="4">
    <source>
        <dbReference type="Proteomes" id="UP000282297"/>
    </source>
</evidence>
<evidence type="ECO:0000313" key="3">
    <source>
        <dbReference type="EMBL" id="AZI21505.1"/>
    </source>
</evidence>
<sequence>MKKQKHLLAIAGTFLIYANSFAQINLKGPAQQLANEIRGVFPYVAVAIFVVVILANLGKFAKENGDWKAGVTNIVIFAAVLGAIQGLIAYVANMTV</sequence>
<dbReference type="RefSeq" id="WP_124785679.1">
    <property type="nucleotide sequence ID" value="NZ_CP034172.1"/>
</dbReference>
<name>A0A3G8WJY7_9FLAO</name>
<feature type="transmembrane region" description="Helical" evidence="1">
    <location>
        <begin position="41"/>
        <end position="58"/>
    </location>
</feature>
<reference evidence="4" key="1">
    <citation type="submission" date="2018-11" db="EMBL/GenBank/DDBJ databases">
        <title>Proposal to divide the Flavobacteriaceae and reorganize its genera based on Amino Acid Identity values calculated from whole genome sequences.</title>
        <authorList>
            <person name="Nicholson A.C."/>
            <person name="Gulvik C.A."/>
            <person name="Whitney A.M."/>
            <person name="Humrighouse B.W."/>
            <person name="Bell M."/>
            <person name="Holmes B."/>
            <person name="Steigerwalt A.B."/>
            <person name="Villarma A."/>
            <person name="Sheth M."/>
            <person name="Batra D."/>
            <person name="Pryor J."/>
            <person name="Bernardet J.-F."/>
            <person name="Hugo C."/>
            <person name="Kampfer P."/>
            <person name="Newman J.D."/>
            <person name="McQuiston J.R."/>
        </authorList>
    </citation>
    <scope>NUCLEOTIDE SEQUENCE [LARGE SCALE GENOMIC DNA]</scope>
    <source>
        <strain evidence="4">H4753</strain>
        <plasmid evidence="4">unnamed</plasmid>
    </source>
</reference>
<evidence type="ECO:0000256" key="2">
    <source>
        <dbReference type="SAM" id="SignalP"/>
    </source>
</evidence>
<evidence type="ECO:0008006" key="5">
    <source>
        <dbReference type="Google" id="ProtNLM"/>
    </source>
</evidence>
<feature type="chain" id="PRO_5018302958" description="TrbC/VIRB2 family" evidence="2">
    <location>
        <begin position="23"/>
        <end position="96"/>
    </location>
</feature>
<proteinExistence type="predicted"/>
<dbReference type="EMBL" id="CP034172">
    <property type="protein sequence ID" value="AZI21505.1"/>
    <property type="molecule type" value="Genomic_DNA"/>
</dbReference>
<feature type="transmembrane region" description="Helical" evidence="1">
    <location>
        <begin position="70"/>
        <end position="92"/>
    </location>
</feature>